<name>A0AAV6QB37_SOLSE</name>
<reference evidence="1 2" key="1">
    <citation type="journal article" date="2021" name="Sci. Rep.">
        <title>Chromosome anchoring in Senegalese sole (Solea senegalensis) reveals sex-associated markers and genome rearrangements in flatfish.</title>
        <authorList>
            <person name="Guerrero-Cozar I."/>
            <person name="Gomez-Garrido J."/>
            <person name="Berbel C."/>
            <person name="Martinez-Blanch J.F."/>
            <person name="Alioto T."/>
            <person name="Claros M.G."/>
            <person name="Gagnaire P.A."/>
            <person name="Manchado M."/>
        </authorList>
    </citation>
    <scope>NUCLEOTIDE SEQUENCE [LARGE SCALE GENOMIC DNA]</scope>
    <source>
        <strain evidence="1">Sse05_10M</strain>
    </source>
</reference>
<comment type="caution">
    <text evidence="1">The sequence shown here is derived from an EMBL/GenBank/DDBJ whole genome shotgun (WGS) entry which is preliminary data.</text>
</comment>
<keyword evidence="2" id="KW-1185">Reference proteome</keyword>
<protein>
    <submittedName>
        <fullName evidence="1">Uncharacterized protein</fullName>
    </submittedName>
</protein>
<proteinExistence type="predicted"/>
<accession>A0AAV6QB37</accession>
<evidence type="ECO:0000313" key="1">
    <source>
        <dbReference type="EMBL" id="KAG7486883.1"/>
    </source>
</evidence>
<dbReference type="Proteomes" id="UP000693946">
    <property type="component" value="Linkage Group LG6"/>
</dbReference>
<dbReference type="InterPro" id="IPR040126">
    <property type="entry name" value="STOX1/2"/>
</dbReference>
<dbReference type="EMBL" id="JAGKHQ010000018">
    <property type="protein sequence ID" value="KAG7486883.1"/>
    <property type="molecule type" value="Genomic_DNA"/>
</dbReference>
<dbReference type="GO" id="GO:0005634">
    <property type="term" value="C:nucleus"/>
    <property type="evidence" value="ECO:0007669"/>
    <property type="project" value="TreeGrafter"/>
</dbReference>
<organism evidence="1 2">
    <name type="scientific">Solea senegalensis</name>
    <name type="common">Senegalese sole</name>
    <dbReference type="NCBI Taxonomy" id="28829"/>
    <lineage>
        <taxon>Eukaryota</taxon>
        <taxon>Metazoa</taxon>
        <taxon>Chordata</taxon>
        <taxon>Craniata</taxon>
        <taxon>Vertebrata</taxon>
        <taxon>Euteleostomi</taxon>
        <taxon>Actinopterygii</taxon>
        <taxon>Neopterygii</taxon>
        <taxon>Teleostei</taxon>
        <taxon>Neoteleostei</taxon>
        <taxon>Acanthomorphata</taxon>
        <taxon>Carangaria</taxon>
        <taxon>Pleuronectiformes</taxon>
        <taxon>Pleuronectoidei</taxon>
        <taxon>Soleidae</taxon>
        <taxon>Solea</taxon>
    </lineage>
</organism>
<dbReference type="PANTHER" id="PTHR22437:SF2">
    <property type="entry name" value="STORKHEAD-BOX PROTEIN 2"/>
    <property type="match status" value="1"/>
</dbReference>
<dbReference type="GO" id="GO:0006357">
    <property type="term" value="P:regulation of transcription by RNA polymerase II"/>
    <property type="evidence" value="ECO:0007669"/>
    <property type="project" value="InterPro"/>
</dbReference>
<dbReference type="GO" id="GO:0000977">
    <property type="term" value="F:RNA polymerase II transcription regulatory region sequence-specific DNA binding"/>
    <property type="evidence" value="ECO:0007669"/>
    <property type="project" value="TreeGrafter"/>
</dbReference>
<evidence type="ECO:0000313" key="2">
    <source>
        <dbReference type="Proteomes" id="UP000693946"/>
    </source>
</evidence>
<dbReference type="PANTHER" id="PTHR22437">
    <property type="entry name" value="WINGED HELIX DOMAIN-CONTAINING PROTEIN"/>
    <property type="match status" value="1"/>
</dbReference>
<gene>
    <name evidence="1" type="ORF">JOB18_041363</name>
</gene>
<sequence>MEKSLQISPHSLALVLSRVSRDYEQESSSSSSSSSPKAVLSVNLQQYHSYTTGYEVFANFKAVNVQHFWNKALTHALSEIFFLGWIDEHVLLIQGKEVHLQVLRNGWTRRTLKPPQGFNIKCIGGYNVCLGDSTRSSSTWMCFEITEKNHLILNGSLSIDSHHNVGIGDTVLMLVILR</sequence>
<dbReference type="AlphaFoldDB" id="A0AAV6QB37"/>
<dbReference type="GO" id="GO:0005737">
    <property type="term" value="C:cytoplasm"/>
    <property type="evidence" value="ECO:0007669"/>
    <property type="project" value="TreeGrafter"/>
</dbReference>